<evidence type="ECO:0000256" key="8">
    <source>
        <dbReference type="ARBA" id="ARBA00048679"/>
    </source>
</evidence>
<keyword evidence="11" id="KW-0472">Membrane</keyword>
<dbReference type="InterPro" id="IPR011009">
    <property type="entry name" value="Kinase-like_dom_sf"/>
</dbReference>
<keyword evidence="6 9" id="KW-0067">ATP-binding</keyword>
<dbReference type="EMBL" id="JAFJMO010000008">
    <property type="protein sequence ID" value="KAJ8268721.1"/>
    <property type="molecule type" value="Genomic_DNA"/>
</dbReference>
<evidence type="ECO:0000313" key="14">
    <source>
        <dbReference type="Proteomes" id="UP001152803"/>
    </source>
</evidence>
<feature type="region of interest" description="Disordered" evidence="10">
    <location>
        <begin position="429"/>
        <end position="450"/>
    </location>
</feature>
<evidence type="ECO:0000256" key="7">
    <source>
        <dbReference type="ARBA" id="ARBA00047899"/>
    </source>
</evidence>
<dbReference type="PROSITE" id="PS00107">
    <property type="entry name" value="PROTEIN_KINASE_ATP"/>
    <property type="match status" value="1"/>
</dbReference>
<feature type="transmembrane region" description="Helical" evidence="11">
    <location>
        <begin position="384"/>
        <end position="402"/>
    </location>
</feature>
<keyword evidence="5" id="KW-0418">Kinase</keyword>
<evidence type="ECO:0000256" key="5">
    <source>
        <dbReference type="ARBA" id="ARBA00022777"/>
    </source>
</evidence>
<keyword evidence="14" id="KW-1185">Reference proteome</keyword>
<dbReference type="PANTHER" id="PTHR44899:SF3">
    <property type="entry name" value="SERINE_THREONINE-PROTEIN KINASE NEK1"/>
    <property type="match status" value="1"/>
</dbReference>
<dbReference type="PANTHER" id="PTHR44899">
    <property type="entry name" value="CAMK FAMILY PROTEIN KINASE"/>
    <property type="match status" value="1"/>
</dbReference>
<evidence type="ECO:0000256" key="1">
    <source>
        <dbReference type="ARBA" id="ARBA00012513"/>
    </source>
</evidence>
<evidence type="ECO:0000256" key="6">
    <source>
        <dbReference type="ARBA" id="ARBA00022840"/>
    </source>
</evidence>
<name>A0A9Q1HXW8_CONCO</name>
<keyword evidence="3" id="KW-0808">Transferase</keyword>
<evidence type="ECO:0000256" key="9">
    <source>
        <dbReference type="PROSITE-ProRule" id="PRU10141"/>
    </source>
</evidence>
<dbReference type="InterPro" id="IPR017441">
    <property type="entry name" value="Protein_kinase_ATP_BS"/>
</dbReference>
<dbReference type="OrthoDB" id="6363454at2759"/>
<feature type="binding site" evidence="9">
    <location>
        <position position="42"/>
    </location>
    <ligand>
        <name>ATP</name>
        <dbReference type="ChEBI" id="CHEBI:30616"/>
    </ligand>
</feature>
<sequence length="450" mass="49923">MGNRPSILEEHGYYEAKEIGQGAFGTVFRVKKKADEKEYVIKAVQKSESVIHEVAALKVLKHPFIVEYSDSFEDIKDLYIVMEYCEGGDLSQEIQKHKDTGGYFTEDQILSWFAEISSAVQHVHENNILHRDIMPQNIYLDKYGKIRLGDFGVAKTLESDVWALGCVLYELCKLQPAFPQESMRDLFNTIVDGPNPTISGPFSTDLRDLVRDLLQKNPGDRPSASDIMARPCILRILCQKNMGIPEELKLKLEELNEVANGFERVLMGTTVGQSDWGGGVGIGISAAGGATAAASNITNMVNERMDRRTIENIIRELEVKIQIMLTCFQHIDSGFQSLETSRSFNLSPATRTLRSLGGLAKISSAVEMFRAAAQAVKIGRAAQVVTGVFAGLFLAVDIFFIVDDSRAIHAMRQGGSTTSGEYARLEMLEEPPKKPLQARPVGQARHRRPP</sequence>
<keyword evidence="2" id="KW-0723">Serine/threonine-protein kinase</keyword>
<dbReference type="Pfam" id="PF00069">
    <property type="entry name" value="Pkinase"/>
    <property type="match status" value="1"/>
</dbReference>
<dbReference type="SUPFAM" id="SSF56112">
    <property type="entry name" value="Protein kinase-like (PK-like)"/>
    <property type="match status" value="1"/>
</dbReference>
<dbReference type="GO" id="GO:0004674">
    <property type="term" value="F:protein serine/threonine kinase activity"/>
    <property type="evidence" value="ECO:0007669"/>
    <property type="project" value="UniProtKB-KW"/>
</dbReference>
<dbReference type="GO" id="GO:0005524">
    <property type="term" value="F:ATP binding"/>
    <property type="evidence" value="ECO:0007669"/>
    <property type="project" value="UniProtKB-UniRule"/>
</dbReference>
<accession>A0A9Q1HXW8</accession>
<feature type="domain" description="Protein kinase" evidence="12">
    <location>
        <begin position="13"/>
        <end position="233"/>
    </location>
</feature>
<protein>
    <recommendedName>
        <fullName evidence="1">non-specific serine/threonine protein kinase</fullName>
        <ecNumber evidence="1">2.7.11.1</ecNumber>
    </recommendedName>
</protein>
<evidence type="ECO:0000256" key="4">
    <source>
        <dbReference type="ARBA" id="ARBA00022741"/>
    </source>
</evidence>
<comment type="catalytic activity">
    <reaction evidence="8">
        <text>L-seryl-[protein] + ATP = O-phospho-L-seryl-[protein] + ADP + H(+)</text>
        <dbReference type="Rhea" id="RHEA:17989"/>
        <dbReference type="Rhea" id="RHEA-COMP:9863"/>
        <dbReference type="Rhea" id="RHEA-COMP:11604"/>
        <dbReference type="ChEBI" id="CHEBI:15378"/>
        <dbReference type="ChEBI" id="CHEBI:29999"/>
        <dbReference type="ChEBI" id="CHEBI:30616"/>
        <dbReference type="ChEBI" id="CHEBI:83421"/>
        <dbReference type="ChEBI" id="CHEBI:456216"/>
        <dbReference type="EC" id="2.7.11.1"/>
    </reaction>
</comment>
<dbReference type="AlphaFoldDB" id="A0A9Q1HXW8"/>
<dbReference type="InterPro" id="IPR051131">
    <property type="entry name" value="NEK_Ser/Thr_kinase_NIMA"/>
</dbReference>
<dbReference type="EC" id="2.7.11.1" evidence="1"/>
<evidence type="ECO:0000256" key="10">
    <source>
        <dbReference type="SAM" id="MobiDB-lite"/>
    </source>
</evidence>
<comment type="caution">
    <text evidence="13">The sequence shown here is derived from an EMBL/GenBank/DDBJ whole genome shotgun (WGS) entry which is preliminary data.</text>
</comment>
<dbReference type="Gene3D" id="1.10.510.10">
    <property type="entry name" value="Transferase(Phosphotransferase) domain 1"/>
    <property type="match status" value="2"/>
</dbReference>
<evidence type="ECO:0000256" key="11">
    <source>
        <dbReference type="SAM" id="Phobius"/>
    </source>
</evidence>
<reference evidence="13" key="1">
    <citation type="journal article" date="2023" name="Science">
        <title>Genome structures resolve the early diversification of teleost fishes.</title>
        <authorList>
            <person name="Parey E."/>
            <person name="Louis A."/>
            <person name="Montfort J."/>
            <person name="Bouchez O."/>
            <person name="Roques C."/>
            <person name="Iampietro C."/>
            <person name="Lluch J."/>
            <person name="Castinel A."/>
            <person name="Donnadieu C."/>
            <person name="Desvignes T."/>
            <person name="Floi Bucao C."/>
            <person name="Jouanno E."/>
            <person name="Wen M."/>
            <person name="Mejri S."/>
            <person name="Dirks R."/>
            <person name="Jansen H."/>
            <person name="Henkel C."/>
            <person name="Chen W.J."/>
            <person name="Zahm M."/>
            <person name="Cabau C."/>
            <person name="Klopp C."/>
            <person name="Thompson A.W."/>
            <person name="Robinson-Rechavi M."/>
            <person name="Braasch I."/>
            <person name="Lecointre G."/>
            <person name="Bobe J."/>
            <person name="Postlethwait J.H."/>
            <person name="Berthelot C."/>
            <person name="Roest Crollius H."/>
            <person name="Guiguen Y."/>
        </authorList>
    </citation>
    <scope>NUCLEOTIDE SEQUENCE</scope>
    <source>
        <strain evidence="13">Concon-B</strain>
    </source>
</reference>
<comment type="catalytic activity">
    <reaction evidence="7">
        <text>L-threonyl-[protein] + ATP = O-phospho-L-threonyl-[protein] + ADP + H(+)</text>
        <dbReference type="Rhea" id="RHEA:46608"/>
        <dbReference type="Rhea" id="RHEA-COMP:11060"/>
        <dbReference type="Rhea" id="RHEA-COMP:11605"/>
        <dbReference type="ChEBI" id="CHEBI:15378"/>
        <dbReference type="ChEBI" id="CHEBI:30013"/>
        <dbReference type="ChEBI" id="CHEBI:30616"/>
        <dbReference type="ChEBI" id="CHEBI:61977"/>
        <dbReference type="ChEBI" id="CHEBI:456216"/>
        <dbReference type="EC" id="2.7.11.1"/>
    </reaction>
</comment>
<keyword evidence="11" id="KW-1133">Transmembrane helix</keyword>
<dbReference type="InterPro" id="IPR000719">
    <property type="entry name" value="Prot_kinase_dom"/>
</dbReference>
<evidence type="ECO:0000256" key="2">
    <source>
        <dbReference type="ARBA" id="ARBA00022527"/>
    </source>
</evidence>
<evidence type="ECO:0000256" key="3">
    <source>
        <dbReference type="ARBA" id="ARBA00022679"/>
    </source>
</evidence>
<keyword evidence="11" id="KW-0812">Transmembrane</keyword>
<evidence type="ECO:0000259" key="12">
    <source>
        <dbReference type="PROSITE" id="PS50011"/>
    </source>
</evidence>
<dbReference type="Proteomes" id="UP001152803">
    <property type="component" value="Unassembled WGS sequence"/>
</dbReference>
<evidence type="ECO:0000313" key="13">
    <source>
        <dbReference type="EMBL" id="KAJ8268721.1"/>
    </source>
</evidence>
<organism evidence="13 14">
    <name type="scientific">Conger conger</name>
    <name type="common">Conger eel</name>
    <name type="synonym">Muraena conger</name>
    <dbReference type="NCBI Taxonomy" id="82655"/>
    <lineage>
        <taxon>Eukaryota</taxon>
        <taxon>Metazoa</taxon>
        <taxon>Chordata</taxon>
        <taxon>Craniata</taxon>
        <taxon>Vertebrata</taxon>
        <taxon>Euteleostomi</taxon>
        <taxon>Actinopterygii</taxon>
        <taxon>Neopterygii</taxon>
        <taxon>Teleostei</taxon>
        <taxon>Anguilliformes</taxon>
        <taxon>Congridae</taxon>
        <taxon>Conger</taxon>
    </lineage>
</organism>
<gene>
    <name evidence="13" type="ORF">COCON_G00113280</name>
</gene>
<dbReference type="PROSITE" id="PS50011">
    <property type="entry name" value="PROTEIN_KINASE_DOM"/>
    <property type="match status" value="1"/>
</dbReference>
<proteinExistence type="predicted"/>
<keyword evidence="4 9" id="KW-0547">Nucleotide-binding</keyword>